<evidence type="ECO:0000256" key="8">
    <source>
        <dbReference type="ARBA" id="ARBA00022691"/>
    </source>
</evidence>
<proteinExistence type="inferred from homology"/>
<dbReference type="EMBL" id="WOFH01000015">
    <property type="protein sequence ID" value="MUN41650.1"/>
    <property type="molecule type" value="Genomic_DNA"/>
</dbReference>
<evidence type="ECO:0000256" key="11">
    <source>
        <dbReference type="ARBA" id="ARBA00031350"/>
    </source>
</evidence>
<sequence length="390" mass="42398">MARRDPSFHARVEALADFLTDAGVLTDPRWRAALHEVPRGRFVPARAYAASYLPEESDHVIDRSIDRAGWLNAVYRNFSIITQRDDGATDPTDTAGTPTCSLSCPHIAMEYLELLALERHHRVLEIGTGTGWTAAMLAWRVEADNIVTVEVDKDLAETARANLARIEWQPQVITGDGAEGYAARGPYDRVHVTCGIREVPGAWLAQTRPGGVIVAPYMPIGGAYGHQLVLHVLDAHNAVGRFTGGGGFMMLRSQRHPRSGAAVQTSTAEQRVTRTDPRLIAAAQGGAQLAIAALVPGGLTIDTAAVRTGEGWGYEATLSVGDSAARCTAPPGADEYHVLQQGERRLWDEAEAAYRWWLRRGLPGRERFGLDISEGRSRVWLDDPSAPVSV</sequence>
<dbReference type="Gene3D" id="3.40.50.150">
    <property type="entry name" value="Vaccinia Virus protein VP39"/>
    <property type="match status" value="1"/>
</dbReference>
<dbReference type="PANTHER" id="PTHR11579">
    <property type="entry name" value="PROTEIN-L-ISOASPARTATE O-METHYLTRANSFERASE"/>
    <property type="match status" value="1"/>
</dbReference>
<evidence type="ECO:0000256" key="5">
    <source>
        <dbReference type="ARBA" id="ARBA00022490"/>
    </source>
</evidence>
<name>A0A7K1LB47_9ACTN</name>
<evidence type="ECO:0000256" key="7">
    <source>
        <dbReference type="ARBA" id="ARBA00022679"/>
    </source>
</evidence>
<accession>A0A7K1LB47</accession>
<organism evidence="12 13">
    <name type="scientific">Actinomadura litoris</name>
    <dbReference type="NCBI Taxonomy" id="2678616"/>
    <lineage>
        <taxon>Bacteria</taxon>
        <taxon>Bacillati</taxon>
        <taxon>Actinomycetota</taxon>
        <taxon>Actinomycetes</taxon>
        <taxon>Streptosporangiales</taxon>
        <taxon>Thermomonosporaceae</taxon>
        <taxon>Actinomadura</taxon>
    </lineage>
</organism>
<evidence type="ECO:0000256" key="4">
    <source>
        <dbReference type="ARBA" id="ARBA00013346"/>
    </source>
</evidence>
<evidence type="ECO:0000256" key="2">
    <source>
        <dbReference type="ARBA" id="ARBA00005369"/>
    </source>
</evidence>
<keyword evidence="7 12" id="KW-0808">Transferase</keyword>
<dbReference type="SUPFAM" id="SSF53335">
    <property type="entry name" value="S-adenosyl-L-methionine-dependent methyltransferases"/>
    <property type="match status" value="1"/>
</dbReference>
<evidence type="ECO:0000256" key="6">
    <source>
        <dbReference type="ARBA" id="ARBA00022603"/>
    </source>
</evidence>
<dbReference type="Proteomes" id="UP000432015">
    <property type="component" value="Unassembled WGS sequence"/>
</dbReference>
<dbReference type="GO" id="GO:0032259">
    <property type="term" value="P:methylation"/>
    <property type="evidence" value="ECO:0007669"/>
    <property type="project" value="UniProtKB-KW"/>
</dbReference>
<evidence type="ECO:0000256" key="9">
    <source>
        <dbReference type="ARBA" id="ARBA00030757"/>
    </source>
</evidence>
<keyword evidence="6 12" id="KW-0489">Methyltransferase</keyword>
<dbReference type="GO" id="GO:0005737">
    <property type="term" value="C:cytoplasm"/>
    <property type="evidence" value="ECO:0007669"/>
    <property type="project" value="UniProtKB-SubCell"/>
</dbReference>
<evidence type="ECO:0000256" key="3">
    <source>
        <dbReference type="ARBA" id="ARBA00011890"/>
    </source>
</evidence>
<keyword evidence="5" id="KW-0963">Cytoplasm</keyword>
<keyword evidence="8" id="KW-0949">S-adenosyl-L-methionine</keyword>
<comment type="subcellular location">
    <subcellularLocation>
        <location evidence="1">Cytoplasm</location>
    </subcellularLocation>
</comment>
<evidence type="ECO:0000256" key="1">
    <source>
        <dbReference type="ARBA" id="ARBA00004496"/>
    </source>
</evidence>
<comment type="similarity">
    <text evidence="2">Belongs to the methyltransferase superfamily. L-isoaspartyl/D-aspartyl protein methyltransferase family.</text>
</comment>
<comment type="caution">
    <text evidence="12">The sequence shown here is derived from an EMBL/GenBank/DDBJ whole genome shotgun (WGS) entry which is preliminary data.</text>
</comment>
<gene>
    <name evidence="12" type="ORF">GNZ18_34435</name>
</gene>
<dbReference type="AlphaFoldDB" id="A0A7K1LB47"/>
<keyword evidence="13" id="KW-1185">Reference proteome</keyword>
<dbReference type="CDD" id="cd02440">
    <property type="entry name" value="AdoMet_MTases"/>
    <property type="match status" value="1"/>
</dbReference>
<dbReference type="RefSeq" id="WP_156220822.1">
    <property type="nucleotide sequence ID" value="NZ_WOFH01000015.1"/>
</dbReference>
<dbReference type="Pfam" id="PF01135">
    <property type="entry name" value="PCMT"/>
    <property type="match status" value="1"/>
</dbReference>
<reference evidence="12 13" key="1">
    <citation type="submission" date="2019-11" db="EMBL/GenBank/DDBJ databases">
        <authorList>
            <person name="Cao P."/>
        </authorList>
    </citation>
    <scope>NUCLEOTIDE SEQUENCE [LARGE SCALE GENOMIC DNA]</scope>
    <source>
        <strain evidence="12 13">NEAU-AAG5</strain>
    </source>
</reference>
<evidence type="ECO:0000256" key="10">
    <source>
        <dbReference type="ARBA" id="ARBA00031323"/>
    </source>
</evidence>
<dbReference type="EC" id="2.1.1.77" evidence="3"/>
<dbReference type="PANTHER" id="PTHR11579:SF0">
    <property type="entry name" value="PROTEIN-L-ISOASPARTATE(D-ASPARTATE) O-METHYLTRANSFERASE"/>
    <property type="match status" value="1"/>
</dbReference>
<protein>
    <recommendedName>
        <fullName evidence="4">Protein-L-isoaspartate O-methyltransferase</fullName>
        <ecNumber evidence="3">2.1.1.77</ecNumber>
    </recommendedName>
    <alternativeName>
        <fullName evidence="11">L-isoaspartyl protein carboxyl methyltransferase</fullName>
    </alternativeName>
    <alternativeName>
        <fullName evidence="9">Protein L-isoaspartyl methyltransferase</fullName>
    </alternativeName>
    <alternativeName>
        <fullName evidence="10">Protein-beta-aspartate methyltransferase</fullName>
    </alternativeName>
</protein>
<evidence type="ECO:0000313" key="13">
    <source>
        <dbReference type="Proteomes" id="UP000432015"/>
    </source>
</evidence>
<dbReference type="GO" id="GO:0004719">
    <property type="term" value="F:protein-L-isoaspartate (D-aspartate) O-methyltransferase activity"/>
    <property type="evidence" value="ECO:0007669"/>
    <property type="project" value="UniProtKB-EC"/>
</dbReference>
<evidence type="ECO:0000313" key="12">
    <source>
        <dbReference type="EMBL" id="MUN41650.1"/>
    </source>
</evidence>
<dbReference type="InterPro" id="IPR000682">
    <property type="entry name" value="PCMT"/>
</dbReference>
<dbReference type="InterPro" id="IPR029063">
    <property type="entry name" value="SAM-dependent_MTases_sf"/>
</dbReference>